<evidence type="ECO:0000313" key="1">
    <source>
        <dbReference type="EMBL" id="CAG5109786.1"/>
    </source>
</evidence>
<proteinExistence type="predicted"/>
<dbReference type="Proteomes" id="UP001158576">
    <property type="component" value="Chromosome 2"/>
</dbReference>
<gene>
    <name evidence="1" type="ORF">OKIOD_LOCUS13040</name>
</gene>
<sequence>MKFFAGLIAASNATLLFDSRMHPSEGAKCFIACQQELIQTYFKCGAEWGWGNDDFYRCYAKAEEDFMDCYLNEETGCDEGCGRICGPDFFAGTDFCYDLIDQGIIEGDIPLALCINKFALEFVSCLEGCVCDMQTECTCQPVGSSFMQLTGVPEQKLQICVYPEEPEE</sequence>
<name>A0ABN7T0A8_OIKDI</name>
<protein>
    <submittedName>
        <fullName evidence="1">Oidioi.mRNA.OKI2018_I69.chr2.g4275.t1.cds</fullName>
    </submittedName>
</protein>
<keyword evidence="2" id="KW-1185">Reference proteome</keyword>
<accession>A0ABN7T0A8</accession>
<reference evidence="1 2" key="1">
    <citation type="submission" date="2021-04" db="EMBL/GenBank/DDBJ databases">
        <authorList>
            <person name="Bliznina A."/>
        </authorList>
    </citation>
    <scope>NUCLEOTIDE SEQUENCE [LARGE SCALE GENOMIC DNA]</scope>
</reference>
<organism evidence="1 2">
    <name type="scientific">Oikopleura dioica</name>
    <name type="common">Tunicate</name>
    <dbReference type="NCBI Taxonomy" id="34765"/>
    <lineage>
        <taxon>Eukaryota</taxon>
        <taxon>Metazoa</taxon>
        <taxon>Chordata</taxon>
        <taxon>Tunicata</taxon>
        <taxon>Appendicularia</taxon>
        <taxon>Copelata</taxon>
        <taxon>Oikopleuridae</taxon>
        <taxon>Oikopleura</taxon>
    </lineage>
</organism>
<evidence type="ECO:0000313" key="2">
    <source>
        <dbReference type="Proteomes" id="UP001158576"/>
    </source>
</evidence>
<dbReference type="EMBL" id="OU015567">
    <property type="protein sequence ID" value="CAG5109786.1"/>
    <property type="molecule type" value="Genomic_DNA"/>
</dbReference>